<evidence type="ECO:0000256" key="5">
    <source>
        <dbReference type="ARBA" id="ARBA00022977"/>
    </source>
</evidence>
<evidence type="ECO:0000256" key="3">
    <source>
        <dbReference type="ARBA" id="ARBA00012684"/>
    </source>
</evidence>
<feature type="active site" description="Proton donor" evidence="12">
    <location>
        <position position="219"/>
    </location>
</feature>
<keyword evidence="4" id="KW-0378">Hydrolase</keyword>
<keyword evidence="6" id="KW-1015">Disulfide bond</keyword>
<dbReference type="InterPro" id="IPR026285">
    <property type="entry name" value="TenA_E"/>
</dbReference>
<feature type="binding site" evidence="13">
    <location>
        <position position="97"/>
    </location>
    <ligand>
        <name>substrate</name>
    </ligand>
</feature>
<feature type="domain" description="Thiaminase-2/PQQC" evidence="14">
    <location>
        <begin position="29"/>
        <end position="226"/>
    </location>
</feature>
<sequence length="230" mass="26452">MEGKKAREEGENSGVTERWIKRHLVLYIGATRHPFILSIRDGSIDLSSFKRWLEQDYIFVRQFTPFVASVLIKASKKSDDENDMEVVLGGLASLDEEIDWFKSEASKWDVPLSNIAVHKTNQKYCRFLESLMLPEVEYAVAITAYWAIEAVYQQSFAHCLEDGNRTSLELENTCRRWGNEAFAEYCRSLQTIVNRCLEKAPEDVIAKAEVTFLSVLEHEVEFWNMSHGGT</sequence>
<dbReference type="GO" id="GO:0005829">
    <property type="term" value="C:cytosol"/>
    <property type="evidence" value="ECO:0000318"/>
    <property type="project" value="GO_Central"/>
</dbReference>
<evidence type="ECO:0000256" key="1">
    <source>
        <dbReference type="ARBA" id="ARBA00001881"/>
    </source>
</evidence>
<evidence type="ECO:0000256" key="7">
    <source>
        <dbReference type="ARBA" id="ARBA00050721"/>
    </source>
</evidence>
<proteinExistence type="inferred from homology"/>
<comment type="pathway">
    <text evidence="2">Cofactor biosynthesis; thiamine diphosphate biosynthesis.</text>
</comment>
<accession>B9RZN9</accession>
<dbReference type="Gene3D" id="1.20.910.10">
    <property type="entry name" value="Heme oxygenase-like"/>
    <property type="match status" value="1"/>
</dbReference>
<dbReference type="PANTHER" id="PTHR43198">
    <property type="entry name" value="BIFUNCTIONAL TH2 PROTEIN"/>
    <property type="match status" value="1"/>
</dbReference>
<dbReference type="PIRSF" id="PIRSF003170">
    <property type="entry name" value="Pet18p"/>
    <property type="match status" value="1"/>
</dbReference>
<feature type="binding site" evidence="13">
    <location>
        <position position="56"/>
    </location>
    <ligand>
        <name>substrate</name>
    </ligand>
</feature>
<dbReference type="OrthoDB" id="37730at2759"/>
<dbReference type="STRING" id="3988.B9RZN9"/>
<dbReference type="InParanoid" id="B9RZN9"/>
<dbReference type="Proteomes" id="UP000008311">
    <property type="component" value="Unassembled WGS sequence"/>
</dbReference>
<dbReference type="InterPro" id="IPR016084">
    <property type="entry name" value="Haem_Oase-like_multi-hlx"/>
</dbReference>
<keyword evidence="5" id="KW-0784">Thiamine biosynthesis</keyword>
<organism evidence="15 16">
    <name type="scientific">Ricinus communis</name>
    <name type="common">Castor bean</name>
    <dbReference type="NCBI Taxonomy" id="3988"/>
    <lineage>
        <taxon>Eukaryota</taxon>
        <taxon>Viridiplantae</taxon>
        <taxon>Streptophyta</taxon>
        <taxon>Embryophyta</taxon>
        <taxon>Tracheophyta</taxon>
        <taxon>Spermatophyta</taxon>
        <taxon>Magnoliopsida</taxon>
        <taxon>eudicotyledons</taxon>
        <taxon>Gunneridae</taxon>
        <taxon>Pentapetalae</taxon>
        <taxon>rosids</taxon>
        <taxon>fabids</taxon>
        <taxon>Malpighiales</taxon>
        <taxon>Euphorbiaceae</taxon>
        <taxon>Acalyphoideae</taxon>
        <taxon>Acalypheae</taxon>
        <taxon>Ricinus</taxon>
    </lineage>
</organism>
<dbReference type="CDD" id="cd19357">
    <property type="entry name" value="TenA_E_At3g16990-like"/>
    <property type="match status" value="1"/>
</dbReference>
<keyword evidence="16" id="KW-1185">Reference proteome</keyword>
<comment type="similarity">
    <text evidence="8">Belongs to the thiaminase-2 family.</text>
</comment>
<evidence type="ECO:0000256" key="8">
    <source>
        <dbReference type="ARBA" id="ARBA00060919"/>
    </source>
</evidence>
<protein>
    <recommendedName>
        <fullName evidence="3">aminopyrimidine aminohydrolase</fullName>
        <ecNumber evidence="3">3.5.99.2</ecNumber>
    </recommendedName>
    <alternativeName>
        <fullName evidence="10">Aminopyrimidine aminohydrolase</fullName>
    </alternativeName>
    <alternativeName>
        <fullName evidence="11">Formylaminopyrimidine amidohydrolase</fullName>
    </alternativeName>
    <alternativeName>
        <fullName evidence="9">Formylaminopyrimidine deformylase</fullName>
    </alternativeName>
</protein>
<dbReference type="AlphaFoldDB" id="B9RZN9"/>
<dbReference type="InterPro" id="IPR050967">
    <property type="entry name" value="Thiamine_Salvage_TenA"/>
</dbReference>
<dbReference type="GO" id="GO:0009228">
    <property type="term" value="P:thiamine biosynthetic process"/>
    <property type="evidence" value="ECO:0007669"/>
    <property type="project" value="UniProtKB-KW"/>
</dbReference>
<feature type="binding site" evidence="13">
    <location>
        <position position="149"/>
    </location>
    <ligand>
        <name>substrate</name>
    </ligand>
</feature>
<dbReference type="SUPFAM" id="SSF48613">
    <property type="entry name" value="Heme oxygenase-like"/>
    <property type="match status" value="1"/>
</dbReference>
<reference evidence="16" key="1">
    <citation type="journal article" date="2010" name="Nat. Biotechnol.">
        <title>Draft genome sequence of the oilseed species Ricinus communis.</title>
        <authorList>
            <person name="Chan A.P."/>
            <person name="Crabtree J."/>
            <person name="Zhao Q."/>
            <person name="Lorenzi H."/>
            <person name="Orvis J."/>
            <person name="Puiu D."/>
            <person name="Melake-Berhan A."/>
            <person name="Jones K.M."/>
            <person name="Redman J."/>
            <person name="Chen G."/>
            <person name="Cahoon E.B."/>
            <person name="Gedil M."/>
            <person name="Stanke M."/>
            <person name="Haas B.J."/>
            <person name="Wortman J.R."/>
            <person name="Fraser-Liggett C.M."/>
            <person name="Ravel J."/>
            <person name="Rabinowicz P.D."/>
        </authorList>
    </citation>
    <scope>NUCLEOTIDE SEQUENCE [LARGE SCALE GENOMIC DNA]</scope>
    <source>
        <strain evidence="16">cv. Hale</strain>
    </source>
</reference>
<evidence type="ECO:0000256" key="10">
    <source>
        <dbReference type="ARBA" id="ARBA00079571"/>
    </source>
</evidence>
<evidence type="ECO:0000313" key="15">
    <source>
        <dbReference type="EMBL" id="EEF43072.1"/>
    </source>
</evidence>
<evidence type="ECO:0000256" key="12">
    <source>
        <dbReference type="PIRSR" id="PIRSR003170-1"/>
    </source>
</evidence>
<dbReference type="PANTHER" id="PTHR43198:SF5">
    <property type="entry name" value="BIFUNCTIONAL TENA-E PROTEIN"/>
    <property type="match status" value="1"/>
</dbReference>
<evidence type="ECO:0000313" key="16">
    <source>
        <dbReference type="Proteomes" id="UP000008311"/>
    </source>
</evidence>
<evidence type="ECO:0000256" key="9">
    <source>
        <dbReference type="ARBA" id="ARBA00077314"/>
    </source>
</evidence>
<evidence type="ECO:0000256" key="4">
    <source>
        <dbReference type="ARBA" id="ARBA00022801"/>
    </source>
</evidence>
<dbReference type="OMA" id="FNTWLVQ"/>
<comment type="catalytic activity">
    <reaction evidence="7">
        <text>N-formyl-4-amino-5-aminomethyl-2-methylpyrimidine + H2O = 4-amino-5-aminomethyl-2-methylpyrimidine + formate</text>
        <dbReference type="Rhea" id="RHEA:46212"/>
        <dbReference type="ChEBI" id="CHEBI:15377"/>
        <dbReference type="ChEBI" id="CHEBI:15740"/>
        <dbReference type="ChEBI" id="CHEBI:63416"/>
        <dbReference type="ChEBI" id="CHEBI:85895"/>
    </reaction>
</comment>
<evidence type="ECO:0000259" key="14">
    <source>
        <dbReference type="Pfam" id="PF03070"/>
    </source>
</evidence>
<dbReference type="FunCoup" id="B9RZN9">
    <property type="interactions" value="174"/>
</dbReference>
<name>B9RZN9_RICCO</name>
<dbReference type="KEGG" id="rcu:8258798"/>
<dbReference type="GO" id="GO:0050334">
    <property type="term" value="F:thiaminase activity"/>
    <property type="evidence" value="ECO:0007669"/>
    <property type="project" value="UniProtKB-EC"/>
</dbReference>
<evidence type="ECO:0000256" key="6">
    <source>
        <dbReference type="ARBA" id="ARBA00023157"/>
    </source>
</evidence>
<dbReference type="InterPro" id="IPR004305">
    <property type="entry name" value="Thiaminase-2/PQQC"/>
</dbReference>
<evidence type="ECO:0000256" key="13">
    <source>
        <dbReference type="PIRSR" id="PIRSR003170-2"/>
    </source>
</evidence>
<dbReference type="FunFam" id="1.20.910.10:FF:000007">
    <property type="entry name" value="Bifunctional TENA-E protein"/>
    <property type="match status" value="1"/>
</dbReference>
<comment type="catalytic activity">
    <reaction evidence="1">
        <text>4-amino-5-aminomethyl-2-methylpyrimidine + H2O = 4-amino-5-hydroxymethyl-2-methylpyrimidine + NH4(+)</text>
        <dbReference type="Rhea" id="RHEA:31799"/>
        <dbReference type="ChEBI" id="CHEBI:15377"/>
        <dbReference type="ChEBI" id="CHEBI:16892"/>
        <dbReference type="ChEBI" id="CHEBI:28938"/>
        <dbReference type="ChEBI" id="CHEBI:63416"/>
        <dbReference type="EC" id="3.5.99.2"/>
    </reaction>
</comment>
<dbReference type="eggNOG" id="ENOG502QQ9D">
    <property type="taxonomic scope" value="Eukaryota"/>
</dbReference>
<gene>
    <name evidence="15" type="ORF">RCOM_1000270</name>
</gene>
<dbReference type="EC" id="3.5.99.2" evidence="3"/>
<evidence type="ECO:0000256" key="11">
    <source>
        <dbReference type="ARBA" id="ARBA00082825"/>
    </source>
</evidence>
<dbReference type="Pfam" id="PF03070">
    <property type="entry name" value="TENA_THI-4"/>
    <property type="match status" value="1"/>
</dbReference>
<evidence type="ECO:0000256" key="2">
    <source>
        <dbReference type="ARBA" id="ARBA00004948"/>
    </source>
</evidence>
<dbReference type="EMBL" id="EQ973835">
    <property type="protein sequence ID" value="EEF43072.1"/>
    <property type="molecule type" value="Genomic_DNA"/>
</dbReference>